<reference evidence="1 2" key="1">
    <citation type="submission" date="2023-07" db="EMBL/GenBank/DDBJ databases">
        <title>Genomic Encyclopedia of Type Strains, Phase IV (KMG-IV): sequencing the most valuable type-strain genomes for metagenomic binning, comparative biology and taxonomic classification.</title>
        <authorList>
            <person name="Goeker M."/>
        </authorList>
    </citation>
    <scope>NUCLEOTIDE SEQUENCE [LARGE SCALE GENOMIC DNA]</scope>
    <source>
        <strain evidence="1 2">DSM 9768</strain>
    </source>
</reference>
<proteinExistence type="predicted"/>
<protein>
    <submittedName>
        <fullName evidence="1">Uncharacterized protein</fullName>
    </submittedName>
</protein>
<dbReference type="Proteomes" id="UP001230005">
    <property type="component" value="Unassembled WGS sequence"/>
</dbReference>
<keyword evidence="2" id="KW-1185">Reference proteome</keyword>
<evidence type="ECO:0000313" key="1">
    <source>
        <dbReference type="EMBL" id="MDQ0257762.1"/>
    </source>
</evidence>
<name>A0ABU0A2Q0_9BACI</name>
<comment type="caution">
    <text evidence="1">The sequence shown here is derived from an EMBL/GenBank/DDBJ whole genome shotgun (WGS) entry which is preliminary data.</text>
</comment>
<evidence type="ECO:0000313" key="2">
    <source>
        <dbReference type="Proteomes" id="UP001230005"/>
    </source>
</evidence>
<accession>A0ABU0A2Q0</accession>
<organism evidence="1 2">
    <name type="scientific">Evansella vedderi</name>
    <dbReference type="NCBI Taxonomy" id="38282"/>
    <lineage>
        <taxon>Bacteria</taxon>
        <taxon>Bacillati</taxon>
        <taxon>Bacillota</taxon>
        <taxon>Bacilli</taxon>
        <taxon>Bacillales</taxon>
        <taxon>Bacillaceae</taxon>
        <taxon>Evansella</taxon>
    </lineage>
</organism>
<dbReference type="RefSeq" id="WP_307331993.1">
    <property type="nucleotide sequence ID" value="NZ_JAUSUG010000033.1"/>
</dbReference>
<dbReference type="EMBL" id="JAUSUG010000033">
    <property type="protein sequence ID" value="MDQ0257762.1"/>
    <property type="molecule type" value="Genomic_DNA"/>
</dbReference>
<gene>
    <name evidence="1" type="ORF">J2S74_005224</name>
</gene>
<sequence length="77" mass="8012">MKKAVFANFVAFLKKLGEAEGGDSRGKSNILLLRRVIAGAAEDTAVSAQVRSEEAEALTAGATMATLCRCPQDVGCP</sequence>